<dbReference type="InterPro" id="IPR018253">
    <property type="entry name" value="DnaJ_domain_CS"/>
</dbReference>
<dbReference type="SMART" id="SM00271">
    <property type="entry name" value="DnaJ"/>
    <property type="match status" value="1"/>
</dbReference>
<dbReference type="GO" id="GO:0031072">
    <property type="term" value="F:heat shock protein binding"/>
    <property type="evidence" value="ECO:0007669"/>
    <property type="project" value="TreeGrafter"/>
</dbReference>
<dbReference type="InterPro" id="IPR056453">
    <property type="entry name" value="HTH_DNAJC9"/>
</dbReference>
<protein>
    <recommendedName>
        <fullName evidence="2">J domain-containing protein</fullName>
    </recommendedName>
</protein>
<dbReference type="OrthoDB" id="10250354at2759"/>
<dbReference type="PANTHER" id="PTHR44144:SF1">
    <property type="entry name" value="DNAJ HOMOLOG SUBFAMILY C MEMBER 9"/>
    <property type="match status" value="1"/>
</dbReference>
<feature type="region of interest" description="Disordered" evidence="1">
    <location>
        <begin position="193"/>
        <end position="352"/>
    </location>
</feature>
<dbReference type="Proteomes" id="UP000320333">
    <property type="component" value="Unassembled WGS sequence"/>
</dbReference>
<proteinExistence type="predicted"/>
<dbReference type="InterPro" id="IPR001623">
    <property type="entry name" value="DnaJ_domain"/>
</dbReference>
<feature type="compositionally biased region" description="Basic residues" evidence="1">
    <location>
        <begin position="277"/>
        <end position="286"/>
    </location>
</feature>
<dbReference type="Pfam" id="PF23302">
    <property type="entry name" value="HTH_DNAJC9"/>
    <property type="match status" value="1"/>
</dbReference>
<name>A0A507FJN6_9FUNG</name>
<accession>A0A507FJN6</accession>
<sequence>MDKVDLYAQFGVPRDANASTIKKAYHRLCLKYHPDKLSNLSTDADRASASAEFQKITHFHAILSDPDRRQRYDSTGFVGTVGGSDSDNGIDIQTPPEGWDAFFRTLWGSLTTDKIDSFMLQYRGSNEEKRDLIKNYEKYSGNMAKLLDATLFAIPDDEQRFRTIVQAALDAGQVTVKHAAFFTIDERATARRKRRAEKEAQEAEKIAAVKKRKEDAQKKKEAKNEQADDAEDDWVDDDGGQDVAEDADNMDVDAGDGDSRTSKNGSKKGVPSNQTLKGKKGAKGKKVAATDDGSDGDEGLASLRDELQKRHQVRMGSIISKFEEKATKESLKKGAAGPKKGSKSKNVEPSEEEFQALQGKLFANASKIKSSKGAPVAAAREESGSPEVDELEEDVRDTRKSKRARKA</sequence>
<dbReference type="PRINTS" id="PR00625">
    <property type="entry name" value="JDOMAIN"/>
</dbReference>
<dbReference type="STRING" id="246404.A0A507FJN6"/>
<gene>
    <name evidence="3" type="ORF">CcCBS67573_g02193</name>
</gene>
<dbReference type="PANTHER" id="PTHR44144">
    <property type="entry name" value="DNAJ HOMOLOG SUBFAMILY C MEMBER 9"/>
    <property type="match status" value="1"/>
</dbReference>
<dbReference type="EMBL" id="QEAP01000044">
    <property type="protein sequence ID" value="TPX76524.1"/>
    <property type="molecule type" value="Genomic_DNA"/>
</dbReference>
<organism evidence="3 4">
    <name type="scientific">Chytriomyces confervae</name>
    <dbReference type="NCBI Taxonomy" id="246404"/>
    <lineage>
        <taxon>Eukaryota</taxon>
        <taxon>Fungi</taxon>
        <taxon>Fungi incertae sedis</taxon>
        <taxon>Chytridiomycota</taxon>
        <taxon>Chytridiomycota incertae sedis</taxon>
        <taxon>Chytridiomycetes</taxon>
        <taxon>Chytridiales</taxon>
        <taxon>Chytriomycetaceae</taxon>
        <taxon>Chytriomyces</taxon>
    </lineage>
</organism>
<dbReference type="CDD" id="cd06257">
    <property type="entry name" value="DnaJ"/>
    <property type="match status" value="1"/>
</dbReference>
<dbReference type="Pfam" id="PF00226">
    <property type="entry name" value="DnaJ"/>
    <property type="match status" value="1"/>
</dbReference>
<dbReference type="InterPro" id="IPR052594">
    <property type="entry name" value="J_domain-containing_protein"/>
</dbReference>
<comment type="caution">
    <text evidence="3">The sequence shown here is derived from an EMBL/GenBank/DDBJ whole genome shotgun (WGS) entry which is preliminary data.</text>
</comment>
<dbReference type="PROSITE" id="PS50076">
    <property type="entry name" value="DNAJ_2"/>
    <property type="match status" value="1"/>
</dbReference>
<evidence type="ECO:0000259" key="2">
    <source>
        <dbReference type="PROSITE" id="PS50076"/>
    </source>
</evidence>
<evidence type="ECO:0000256" key="1">
    <source>
        <dbReference type="SAM" id="MobiDB-lite"/>
    </source>
</evidence>
<dbReference type="Gene3D" id="1.10.287.110">
    <property type="entry name" value="DnaJ domain"/>
    <property type="match status" value="1"/>
</dbReference>
<feature type="compositionally biased region" description="Basic and acidic residues" evidence="1">
    <location>
        <begin position="321"/>
        <end position="332"/>
    </location>
</feature>
<feature type="compositionally biased region" description="Basic and acidic residues" evidence="1">
    <location>
        <begin position="196"/>
        <end position="226"/>
    </location>
</feature>
<dbReference type="InterPro" id="IPR036869">
    <property type="entry name" value="J_dom_sf"/>
</dbReference>
<dbReference type="PROSITE" id="PS00636">
    <property type="entry name" value="DNAJ_1"/>
    <property type="match status" value="1"/>
</dbReference>
<dbReference type="AlphaFoldDB" id="A0A507FJN6"/>
<reference evidence="3 4" key="1">
    <citation type="journal article" date="2019" name="Sci. Rep.">
        <title>Comparative genomics of chytrid fungi reveal insights into the obligate biotrophic and pathogenic lifestyle of Synchytrium endobioticum.</title>
        <authorList>
            <person name="van de Vossenberg B.T.L.H."/>
            <person name="Warris S."/>
            <person name="Nguyen H.D.T."/>
            <person name="van Gent-Pelzer M.P.E."/>
            <person name="Joly D.L."/>
            <person name="van de Geest H.C."/>
            <person name="Bonants P.J.M."/>
            <person name="Smith D.S."/>
            <person name="Levesque C.A."/>
            <person name="van der Lee T.A.J."/>
        </authorList>
    </citation>
    <scope>NUCLEOTIDE SEQUENCE [LARGE SCALE GENOMIC DNA]</scope>
    <source>
        <strain evidence="3 4">CBS 675.73</strain>
    </source>
</reference>
<feature type="region of interest" description="Disordered" evidence="1">
    <location>
        <begin position="366"/>
        <end position="407"/>
    </location>
</feature>
<dbReference type="GO" id="GO:0005737">
    <property type="term" value="C:cytoplasm"/>
    <property type="evidence" value="ECO:0007669"/>
    <property type="project" value="TreeGrafter"/>
</dbReference>
<evidence type="ECO:0000313" key="4">
    <source>
        <dbReference type="Proteomes" id="UP000320333"/>
    </source>
</evidence>
<keyword evidence="4" id="KW-1185">Reference proteome</keyword>
<evidence type="ECO:0000313" key="3">
    <source>
        <dbReference type="EMBL" id="TPX76524.1"/>
    </source>
</evidence>
<feature type="compositionally biased region" description="Acidic residues" evidence="1">
    <location>
        <begin position="227"/>
        <end position="256"/>
    </location>
</feature>
<dbReference type="GO" id="GO:0005634">
    <property type="term" value="C:nucleus"/>
    <property type="evidence" value="ECO:0007669"/>
    <property type="project" value="TreeGrafter"/>
</dbReference>
<dbReference type="SUPFAM" id="SSF46565">
    <property type="entry name" value="Chaperone J-domain"/>
    <property type="match status" value="1"/>
</dbReference>
<feature type="domain" description="J" evidence="2">
    <location>
        <begin position="5"/>
        <end position="76"/>
    </location>
</feature>